<keyword evidence="2" id="KW-0808">Transferase</keyword>
<dbReference type="Pfam" id="PF00891">
    <property type="entry name" value="Methyltransf_2"/>
    <property type="match status" value="1"/>
</dbReference>
<dbReference type="SUPFAM" id="SSF46785">
    <property type="entry name" value="Winged helix' DNA-binding domain"/>
    <property type="match status" value="1"/>
</dbReference>
<dbReference type="SUPFAM" id="SSF53335">
    <property type="entry name" value="S-adenosyl-L-methionine-dependent methyltransferases"/>
    <property type="match status" value="1"/>
</dbReference>
<gene>
    <name evidence="7" type="primary">crtF</name>
    <name evidence="7" type="ORF">OPKNFCMD_4407</name>
</gene>
<feature type="domain" description="O-methyltransferase dimerisation" evidence="6">
    <location>
        <begin position="76"/>
        <end position="151"/>
    </location>
</feature>
<sequence>MPGRARDAGAGPGAGALGPAEPARAAGPGDGAAPSWRERWLALRHRLVASPAFQRWAASFPPTRGIARRNTRALFDLCAGFVYAQVLLACVQLDLFGLLRGGPMGLGALAQRLALPPERAERLLRAAAALRLVAALPDGRYALADLGAALLGNPSVSAMIAHHAMLYDDLRDPVALLRGEAGPTRLAGYWGYAGAGDPRDLRDGEVAPYGGLMAASQALVAEDILDACPLARHARLLDIGGGEGAFAVAALRRHPALRLTLFDLPAVAARASARFAAEGLGARAQALGGSFHDGLPGGADAACLVRVVHDHDDGPALALMRAAHAALAPGGRLLLAEPMAGTPGAEPVGDAYFGFYLLAMGSGRPRTARVLAGMLAEAGFRDVREVATRRPLLVRLLTARRSC</sequence>
<feature type="domain" description="O-methyltransferase C-terminal" evidence="5">
    <location>
        <begin position="207"/>
        <end position="381"/>
    </location>
</feature>
<reference evidence="7" key="1">
    <citation type="journal article" date="2021" name="Front. Microbiol.">
        <title>Comprehensive Comparative Genomics and Phenotyping of Methylobacterium Species.</title>
        <authorList>
            <person name="Alessa O."/>
            <person name="Ogura Y."/>
            <person name="Fujitani Y."/>
            <person name="Takami H."/>
            <person name="Hayashi T."/>
            <person name="Sahin N."/>
            <person name="Tani A."/>
        </authorList>
    </citation>
    <scope>NUCLEOTIDE SEQUENCE</scope>
    <source>
        <strain evidence="7">KCTC 52305</strain>
    </source>
</reference>
<evidence type="ECO:0000259" key="5">
    <source>
        <dbReference type="Pfam" id="PF00891"/>
    </source>
</evidence>
<dbReference type="InterPro" id="IPR036390">
    <property type="entry name" value="WH_DNA-bd_sf"/>
</dbReference>
<evidence type="ECO:0000313" key="8">
    <source>
        <dbReference type="Proteomes" id="UP001055167"/>
    </source>
</evidence>
<dbReference type="InterPro" id="IPR001077">
    <property type="entry name" value="COMT_C"/>
</dbReference>
<proteinExistence type="predicted"/>
<reference evidence="7" key="2">
    <citation type="submission" date="2021-08" db="EMBL/GenBank/DDBJ databases">
        <authorList>
            <person name="Tani A."/>
            <person name="Ola A."/>
            <person name="Ogura Y."/>
            <person name="Katsura K."/>
            <person name="Hayashi T."/>
        </authorList>
    </citation>
    <scope>NUCLEOTIDE SEQUENCE</scope>
    <source>
        <strain evidence="7">KCTC 52305</strain>
    </source>
</reference>
<dbReference type="PROSITE" id="PS51683">
    <property type="entry name" value="SAM_OMT_II"/>
    <property type="match status" value="1"/>
</dbReference>
<dbReference type="Gene3D" id="1.10.10.10">
    <property type="entry name" value="Winged helix-like DNA-binding domain superfamily/Winged helix DNA-binding domain"/>
    <property type="match status" value="1"/>
</dbReference>
<evidence type="ECO:0000313" key="7">
    <source>
        <dbReference type="EMBL" id="GJD51652.1"/>
    </source>
</evidence>
<dbReference type="EMBL" id="BPQH01000014">
    <property type="protein sequence ID" value="GJD51652.1"/>
    <property type="molecule type" value="Genomic_DNA"/>
</dbReference>
<accession>A0ABQ4R4J7</accession>
<evidence type="ECO:0000256" key="1">
    <source>
        <dbReference type="ARBA" id="ARBA00022603"/>
    </source>
</evidence>
<evidence type="ECO:0000256" key="3">
    <source>
        <dbReference type="ARBA" id="ARBA00022691"/>
    </source>
</evidence>
<dbReference type="CDD" id="cd02440">
    <property type="entry name" value="AdoMet_MTases"/>
    <property type="match status" value="1"/>
</dbReference>
<dbReference type="PANTHER" id="PTHR43712:SF2">
    <property type="entry name" value="O-METHYLTRANSFERASE CICE"/>
    <property type="match status" value="1"/>
</dbReference>
<keyword evidence="3" id="KW-0949">S-adenosyl-L-methionine</keyword>
<keyword evidence="1" id="KW-0489">Methyltransferase</keyword>
<dbReference type="InterPro" id="IPR029063">
    <property type="entry name" value="SAM-dependent_MTases_sf"/>
</dbReference>
<dbReference type="Gene3D" id="1.10.287.1350">
    <property type="match status" value="1"/>
</dbReference>
<dbReference type="Proteomes" id="UP001055167">
    <property type="component" value="Unassembled WGS sequence"/>
</dbReference>
<evidence type="ECO:0000256" key="4">
    <source>
        <dbReference type="SAM" id="MobiDB-lite"/>
    </source>
</evidence>
<protein>
    <submittedName>
        <fullName evidence="7">Demethylspheroidene O-methyltransferase</fullName>
    </submittedName>
</protein>
<keyword evidence="8" id="KW-1185">Reference proteome</keyword>
<dbReference type="Pfam" id="PF08100">
    <property type="entry name" value="Dimerisation"/>
    <property type="match status" value="1"/>
</dbReference>
<name>A0ABQ4R4J7_9HYPH</name>
<dbReference type="InterPro" id="IPR036388">
    <property type="entry name" value="WH-like_DNA-bd_sf"/>
</dbReference>
<evidence type="ECO:0000256" key="2">
    <source>
        <dbReference type="ARBA" id="ARBA00022679"/>
    </source>
</evidence>
<feature type="compositionally biased region" description="Low complexity" evidence="4">
    <location>
        <begin position="17"/>
        <end position="32"/>
    </location>
</feature>
<dbReference type="InterPro" id="IPR016461">
    <property type="entry name" value="COMT-like"/>
</dbReference>
<dbReference type="InterPro" id="IPR012967">
    <property type="entry name" value="COMT_dimerisation"/>
</dbReference>
<comment type="caution">
    <text evidence="7">The sequence shown here is derived from an EMBL/GenBank/DDBJ whole genome shotgun (WGS) entry which is preliminary data.</text>
</comment>
<dbReference type="Gene3D" id="3.40.50.150">
    <property type="entry name" value="Vaccinia Virus protein VP39"/>
    <property type="match status" value="1"/>
</dbReference>
<dbReference type="PANTHER" id="PTHR43712">
    <property type="entry name" value="PUTATIVE (AFU_ORTHOLOGUE AFUA_4G14580)-RELATED"/>
    <property type="match status" value="1"/>
</dbReference>
<evidence type="ECO:0000259" key="6">
    <source>
        <dbReference type="Pfam" id="PF08100"/>
    </source>
</evidence>
<organism evidence="7 8">
    <name type="scientific">Methylobacterium crusticola</name>
    <dbReference type="NCBI Taxonomy" id="1697972"/>
    <lineage>
        <taxon>Bacteria</taxon>
        <taxon>Pseudomonadati</taxon>
        <taxon>Pseudomonadota</taxon>
        <taxon>Alphaproteobacteria</taxon>
        <taxon>Hyphomicrobiales</taxon>
        <taxon>Methylobacteriaceae</taxon>
        <taxon>Methylobacterium</taxon>
    </lineage>
</organism>
<feature type="region of interest" description="Disordered" evidence="4">
    <location>
        <begin position="1"/>
        <end position="32"/>
    </location>
</feature>